<gene>
    <name evidence="3" type="ORF">SAMN02982996_03061</name>
</gene>
<dbReference type="PANTHER" id="PTHR48081:SF6">
    <property type="entry name" value="PEPTIDASE S9 PROLYL OLIGOPEPTIDASE CATALYTIC DOMAIN-CONTAINING PROTEIN"/>
    <property type="match status" value="1"/>
</dbReference>
<dbReference type="Gene3D" id="3.40.50.1820">
    <property type="entry name" value="alpha/beta hydrolase"/>
    <property type="match status" value="1"/>
</dbReference>
<name>A0A1H4FHR2_9GAMM</name>
<dbReference type="PROSITE" id="PS51318">
    <property type="entry name" value="TAT"/>
    <property type="match status" value="1"/>
</dbReference>
<dbReference type="GO" id="GO:0006508">
    <property type="term" value="P:proteolysis"/>
    <property type="evidence" value="ECO:0007669"/>
    <property type="project" value="InterPro"/>
</dbReference>
<accession>A0A1H4FHR2</accession>
<sequence length="317" mass="34130">MKINRRHFLAGSAAALLTTPIRGSWATNEPLRSHLPLWRDIPPGGGGPSGDEVLSPGGALKNISHPALEVFTPTNPNGWGILVAGGGGYKHIEMGDEAWPAAQWLAALGYSAYVLSYRLPGEGWGAGSLVALQDAQRALRMIRHRQQHVGVLGFSAGGHLLGMAITRTDFKSYPAVDSLDDVPAYAEHAALIYPVITLEKPYTHTSTHKILVGPHADPTAEAAWSVQHFVTSATPPVFMAQAKDDTISDPHNTLIMAAACQRHHVPVEMHRYSHGGHAFGMGKAGTPTVKWPASYREWLATVQERATSRNSVKTKEA</sequence>
<keyword evidence="1" id="KW-0378">Hydrolase</keyword>
<feature type="domain" description="Peptidase S9 prolyl oligopeptidase catalytic" evidence="2">
    <location>
        <begin position="145"/>
        <end position="299"/>
    </location>
</feature>
<dbReference type="AlphaFoldDB" id="A0A1H4FHR2"/>
<dbReference type="InterPro" id="IPR029058">
    <property type="entry name" value="AB_hydrolase_fold"/>
</dbReference>
<dbReference type="Proteomes" id="UP000187280">
    <property type="component" value="Unassembled WGS sequence"/>
</dbReference>
<dbReference type="InterPro" id="IPR001375">
    <property type="entry name" value="Peptidase_S9_cat"/>
</dbReference>
<dbReference type="EMBL" id="FNQS01000013">
    <property type="protein sequence ID" value="SEA96671.1"/>
    <property type="molecule type" value="Genomic_DNA"/>
</dbReference>
<keyword evidence="4" id="KW-1185">Reference proteome</keyword>
<dbReference type="InterPro" id="IPR050300">
    <property type="entry name" value="GDXG_lipolytic_enzyme"/>
</dbReference>
<evidence type="ECO:0000256" key="1">
    <source>
        <dbReference type="ARBA" id="ARBA00022801"/>
    </source>
</evidence>
<organism evidence="3 4">
    <name type="scientific">Lonsdalea quercina</name>
    <dbReference type="NCBI Taxonomy" id="71657"/>
    <lineage>
        <taxon>Bacteria</taxon>
        <taxon>Pseudomonadati</taxon>
        <taxon>Pseudomonadota</taxon>
        <taxon>Gammaproteobacteria</taxon>
        <taxon>Enterobacterales</taxon>
        <taxon>Pectobacteriaceae</taxon>
        <taxon>Lonsdalea</taxon>
    </lineage>
</organism>
<protein>
    <submittedName>
        <fullName evidence="3">Acetyl esterase/lipase</fullName>
    </submittedName>
</protein>
<dbReference type="Pfam" id="PF00326">
    <property type="entry name" value="Peptidase_S9"/>
    <property type="match status" value="1"/>
</dbReference>
<evidence type="ECO:0000313" key="3">
    <source>
        <dbReference type="EMBL" id="SEA96671.1"/>
    </source>
</evidence>
<dbReference type="InterPro" id="IPR006311">
    <property type="entry name" value="TAT_signal"/>
</dbReference>
<evidence type="ECO:0000313" key="4">
    <source>
        <dbReference type="Proteomes" id="UP000187280"/>
    </source>
</evidence>
<dbReference type="STRING" id="71657.SAMN02982996_03061"/>
<reference evidence="3 4" key="1">
    <citation type="submission" date="2016-10" db="EMBL/GenBank/DDBJ databases">
        <authorList>
            <person name="de Groot N.N."/>
        </authorList>
    </citation>
    <scope>NUCLEOTIDE SEQUENCE [LARGE SCALE GENOMIC DNA]</scope>
    <source>
        <strain evidence="3 4">ATCC 29281</strain>
    </source>
</reference>
<dbReference type="PANTHER" id="PTHR48081">
    <property type="entry name" value="AB HYDROLASE SUPERFAMILY PROTEIN C4A8.06C"/>
    <property type="match status" value="1"/>
</dbReference>
<proteinExistence type="predicted"/>
<dbReference type="SUPFAM" id="SSF53474">
    <property type="entry name" value="alpha/beta-Hydrolases"/>
    <property type="match status" value="1"/>
</dbReference>
<dbReference type="eggNOG" id="COG0657">
    <property type="taxonomic scope" value="Bacteria"/>
</dbReference>
<evidence type="ECO:0000259" key="2">
    <source>
        <dbReference type="Pfam" id="PF00326"/>
    </source>
</evidence>
<dbReference type="GO" id="GO:0008236">
    <property type="term" value="F:serine-type peptidase activity"/>
    <property type="evidence" value="ECO:0007669"/>
    <property type="project" value="InterPro"/>
</dbReference>